<dbReference type="Pfam" id="PF21546">
    <property type="entry name" value="FGGY_C_2"/>
    <property type="match status" value="1"/>
</dbReference>
<sequence>MVEGYAVCIDVGKTLSKVTLWSREGTLLDRQVRPNAAASIEGLCRLDAAGIGAWLMDALARYASQPVEFIVPVAHGAAAAVIEDGALAFPPIDYEQAQPEDIYAAYRAERPTFAETGSPCLPNGLNLGAQLNWLENLYPQAMEGGTIVPWPQYWAWFLSGRCVSEVTSLGCHSDLWSPLTGQFSSLARLKGWDQRFAPLVEAGEIVGQLRADIAAKTGLPKTTKILAGLHDSNAALMAARGFPQISGREATVLSTGTWFIAMRMARERIEMERLPEARDCLINVDAYSAPVPSARFMGGREIKTLIGEATGRIDDKAIQSALIAAVPQVLGEQAMVLPTCAPGCGPFPHGQSEWLNPPADRNARLAAVCLYAALVTDASLRLIGSTDCLIVEGRFADSEVFVRVLASLRPDLQVFVADAETDVSFGALRLIDPELEPEAALRPVEPLDHDLSAYAEKWHSHVEAFA</sequence>
<comment type="caution">
    <text evidence="2">The sequence shown here is derived from an EMBL/GenBank/DDBJ whole genome shotgun (WGS) entry which is preliminary data.</text>
</comment>
<evidence type="ECO:0000259" key="1">
    <source>
        <dbReference type="Pfam" id="PF21546"/>
    </source>
</evidence>
<protein>
    <submittedName>
        <fullName evidence="2">Carbohydrate kinase</fullName>
    </submittedName>
</protein>
<dbReference type="InterPro" id="IPR049382">
    <property type="entry name" value="FGGY_C_2"/>
</dbReference>
<feature type="domain" description="Carbohydrate kinase FGGY C-terminal" evidence="1">
    <location>
        <begin position="249"/>
        <end position="434"/>
    </location>
</feature>
<dbReference type="RefSeq" id="WP_160737658.1">
    <property type="nucleotide sequence ID" value="NZ_WTYT01000009.1"/>
</dbReference>
<dbReference type="CDD" id="cd07772">
    <property type="entry name" value="ASKHA_NBD_FGGY_NaCK-like"/>
    <property type="match status" value="1"/>
</dbReference>
<dbReference type="Gene3D" id="3.30.420.40">
    <property type="match status" value="3"/>
</dbReference>
<dbReference type="AlphaFoldDB" id="A0A6I4TB30"/>
<reference evidence="2 3" key="1">
    <citation type="submission" date="2019-12" db="EMBL/GenBank/DDBJ databases">
        <title>Genomic-based taxomic classification of the family Erythrobacteraceae.</title>
        <authorList>
            <person name="Xu L."/>
        </authorList>
    </citation>
    <scope>NUCLEOTIDE SEQUENCE [LARGE SCALE GENOMIC DNA]</scope>
    <source>
        <strain evidence="2 3">LMG 29518</strain>
    </source>
</reference>
<proteinExistence type="predicted"/>
<accession>A0A6I4TB30</accession>
<dbReference type="InterPro" id="IPR043129">
    <property type="entry name" value="ATPase_NBD"/>
</dbReference>
<dbReference type="SUPFAM" id="SSF53067">
    <property type="entry name" value="Actin-like ATPase domain"/>
    <property type="match status" value="1"/>
</dbReference>
<dbReference type="OrthoDB" id="9786272at2"/>
<dbReference type="EMBL" id="WTYT01000009">
    <property type="protein sequence ID" value="MXO67203.1"/>
    <property type="molecule type" value="Genomic_DNA"/>
</dbReference>
<organism evidence="2 3">
    <name type="scientific">Altericroceibacterium endophyticum</name>
    <dbReference type="NCBI Taxonomy" id="1808508"/>
    <lineage>
        <taxon>Bacteria</taxon>
        <taxon>Pseudomonadati</taxon>
        <taxon>Pseudomonadota</taxon>
        <taxon>Alphaproteobacteria</taxon>
        <taxon>Sphingomonadales</taxon>
        <taxon>Erythrobacteraceae</taxon>
        <taxon>Altericroceibacterium</taxon>
    </lineage>
</organism>
<keyword evidence="2" id="KW-0418">Kinase</keyword>
<evidence type="ECO:0000313" key="2">
    <source>
        <dbReference type="EMBL" id="MXO67203.1"/>
    </source>
</evidence>
<name>A0A6I4TB30_9SPHN</name>
<dbReference type="Proteomes" id="UP000438476">
    <property type="component" value="Unassembled WGS sequence"/>
</dbReference>
<keyword evidence="3" id="KW-1185">Reference proteome</keyword>
<dbReference type="GO" id="GO:0016301">
    <property type="term" value="F:kinase activity"/>
    <property type="evidence" value="ECO:0007669"/>
    <property type="project" value="UniProtKB-KW"/>
</dbReference>
<keyword evidence="2" id="KW-0808">Transferase</keyword>
<gene>
    <name evidence="2" type="ORF">GRI91_15700</name>
</gene>
<evidence type="ECO:0000313" key="3">
    <source>
        <dbReference type="Proteomes" id="UP000438476"/>
    </source>
</evidence>